<dbReference type="Proteomes" id="UP000250572">
    <property type="component" value="Unassembled WGS sequence"/>
</dbReference>
<gene>
    <name evidence="3" type="ORF">CCH79_00020436</name>
</gene>
<evidence type="ECO:0000313" key="3">
    <source>
        <dbReference type="EMBL" id="PWA32424.1"/>
    </source>
</evidence>
<sequence>CVSPSVCSMASLGLLLLGAALLHAAQTLPAALGGGRGLDVSVGGIRRQRRDLRNRLPYDDQMMSYPAWQAGGGANDQYYQSEDWRGQGIDQALQRLVERDQRREQEEEQRAANRMQEPLMSHFILNKLQSQSRSPTAYLAALLRLLGEAENAGLVSPGDVEVMEEEEVDEDGPAGDFRTADAADYDETGRGMSMGRPGAPWWDLVEPQLAQVLLDRMDPRLAQSLLQRTRESGRTSAAPSRDQDALRRMVAKILSSDGPNNAQVMMSSGRRAKRSLSAMAEPVSPAHRRTRRSLDVQSPSNKPPLLRVKRLEDDEEEEEKLRPRGPGLQRMKRIDTMATADLEEVNHGSRRRRRRAVLNYDPQMLMDQILDYLRE</sequence>
<evidence type="ECO:0000256" key="1">
    <source>
        <dbReference type="SAM" id="MobiDB-lite"/>
    </source>
</evidence>
<feature type="chain" id="PRO_5016444070" description="Corticotropin-releasing factor domain-containing protein" evidence="2">
    <location>
        <begin position="25"/>
        <end position="375"/>
    </location>
</feature>
<keyword evidence="2" id="KW-0732">Signal</keyword>
<accession>A0A315WBI4</accession>
<feature type="non-terminal residue" evidence="3">
    <location>
        <position position="1"/>
    </location>
</feature>
<feature type="signal peptide" evidence="2">
    <location>
        <begin position="1"/>
        <end position="24"/>
    </location>
</feature>
<dbReference type="Pfam" id="PF07259">
    <property type="entry name" value="ProSAAS"/>
    <property type="match status" value="1"/>
</dbReference>
<dbReference type="EMBL" id="NHOQ01000188">
    <property type="protein sequence ID" value="PWA32424.1"/>
    <property type="molecule type" value="Genomic_DNA"/>
</dbReference>
<dbReference type="InterPro" id="IPR010832">
    <property type="entry name" value="ProSAAS"/>
</dbReference>
<keyword evidence="4" id="KW-1185">Reference proteome</keyword>
<organism evidence="3 4">
    <name type="scientific">Gambusia affinis</name>
    <name type="common">Western mosquitofish</name>
    <name type="synonym">Heterandria affinis</name>
    <dbReference type="NCBI Taxonomy" id="33528"/>
    <lineage>
        <taxon>Eukaryota</taxon>
        <taxon>Metazoa</taxon>
        <taxon>Chordata</taxon>
        <taxon>Craniata</taxon>
        <taxon>Vertebrata</taxon>
        <taxon>Euteleostomi</taxon>
        <taxon>Actinopterygii</taxon>
        <taxon>Neopterygii</taxon>
        <taxon>Teleostei</taxon>
        <taxon>Neoteleostei</taxon>
        <taxon>Acanthomorphata</taxon>
        <taxon>Ovalentaria</taxon>
        <taxon>Atherinomorphae</taxon>
        <taxon>Cyprinodontiformes</taxon>
        <taxon>Poeciliidae</taxon>
        <taxon>Poeciliinae</taxon>
        <taxon>Gambusia</taxon>
    </lineage>
</organism>
<evidence type="ECO:0000313" key="4">
    <source>
        <dbReference type="Proteomes" id="UP000250572"/>
    </source>
</evidence>
<evidence type="ECO:0008006" key="5">
    <source>
        <dbReference type="Google" id="ProtNLM"/>
    </source>
</evidence>
<evidence type="ECO:0000256" key="2">
    <source>
        <dbReference type="SAM" id="SignalP"/>
    </source>
</evidence>
<reference evidence="3 4" key="1">
    <citation type="journal article" date="2018" name="G3 (Bethesda)">
        <title>A High-Quality Reference Genome for the Invasive Mosquitofish Gambusia affinis Using a Chicago Library.</title>
        <authorList>
            <person name="Hoffberg S.L."/>
            <person name="Troendle N.J."/>
            <person name="Glenn T.C."/>
            <person name="Mahmud O."/>
            <person name="Louha S."/>
            <person name="Chalopin D."/>
            <person name="Bennetzen J.L."/>
            <person name="Mauricio R."/>
        </authorList>
    </citation>
    <scope>NUCLEOTIDE SEQUENCE [LARGE SCALE GENOMIC DNA]</scope>
    <source>
        <strain evidence="3">NE01/NJP1002.9</strain>
        <tissue evidence="3">Muscle</tissue>
    </source>
</reference>
<dbReference type="GO" id="GO:0004866">
    <property type="term" value="F:endopeptidase inhibitor activity"/>
    <property type="evidence" value="ECO:0007669"/>
    <property type="project" value="InterPro"/>
</dbReference>
<name>A0A315WBI4_GAMAF</name>
<proteinExistence type="predicted"/>
<dbReference type="AlphaFoldDB" id="A0A315WBI4"/>
<comment type="caution">
    <text evidence="3">The sequence shown here is derived from an EMBL/GenBank/DDBJ whole genome shotgun (WGS) entry which is preliminary data.</text>
</comment>
<protein>
    <recommendedName>
        <fullName evidence="5">Corticotropin-releasing factor domain-containing protein</fullName>
    </recommendedName>
</protein>
<feature type="region of interest" description="Disordered" evidence="1">
    <location>
        <begin position="256"/>
        <end position="325"/>
    </location>
</feature>
<feature type="compositionally biased region" description="Polar residues" evidence="1">
    <location>
        <begin position="257"/>
        <end position="266"/>
    </location>
</feature>